<evidence type="ECO:0000313" key="1">
    <source>
        <dbReference type="EMBL" id="KAF4146685.1"/>
    </source>
</evidence>
<protein>
    <submittedName>
        <fullName evidence="1">Uncharacterized protein</fullName>
    </submittedName>
</protein>
<sequence length="155" mass="17722">PQGHIKHTLVGSELPLAGLSPLNTVKRTINLTGAARSTSTASQRSTLKRFYRDKHTKLDIKVALKDLYRRKQISLPAAYENKMLTYFFRLKRLQASAYQAMSDKDPLPYRTFCSPTLMRLDVESYVPIRIRSNHLHEHLSAHDDCVGSVMHKSKE</sequence>
<reference evidence="1" key="1">
    <citation type="submission" date="2020-03" db="EMBL/GenBank/DDBJ databases">
        <title>Hybrid Assembly of Korean Phytophthora infestans isolates.</title>
        <authorList>
            <person name="Prokchorchik M."/>
            <person name="Lee Y."/>
            <person name="Seo J."/>
            <person name="Cho J.-H."/>
            <person name="Park Y.-E."/>
            <person name="Jang D.-C."/>
            <person name="Im J.-S."/>
            <person name="Choi J.-G."/>
            <person name="Park H.-J."/>
            <person name="Lee G.-B."/>
            <person name="Lee Y.-G."/>
            <person name="Hong S.-Y."/>
            <person name="Cho K."/>
            <person name="Sohn K.H."/>
        </authorList>
    </citation>
    <scope>NUCLEOTIDE SEQUENCE</scope>
    <source>
        <strain evidence="1">KR_2_A2</strain>
    </source>
</reference>
<name>A0A8S9V076_PHYIN</name>
<dbReference type="AlphaFoldDB" id="A0A8S9V076"/>
<proteinExistence type="predicted"/>
<organism evidence="1 2">
    <name type="scientific">Phytophthora infestans</name>
    <name type="common">Potato late blight agent</name>
    <name type="synonym">Botrytis infestans</name>
    <dbReference type="NCBI Taxonomy" id="4787"/>
    <lineage>
        <taxon>Eukaryota</taxon>
        <taxon>Sar</taxon>
        <taxon>Stramenopiles</taxon>
        <taxon>Oomycota</taxon>
        <taxon>Peronosporomycetes</taxon>
        <taxon>Peronosporales</taxon>
        <taxon>Peronosporaceae</taxon>
        <taxon>Phytophthora</taxon>
    </lineage>
</organism>
<feature type="non-terminal residue" evidence="1">
    <location>
        <position position="1"/>
    </location>
</feature>
<dbReference type="Proteomes" id="UP000704712">
    <property type="component" value="Unassembled WGS sequence"/>
</dbReference>
<gene>
    <name evidence="1" type="ORF">GN958_ATG04128</name>
</gene>
<accession>A0A8S9V076</accession>
<dbReference type="EMBL" id="JAACNO010000571">
    <property type="protein sequence ID" value="KAF4146685.1"/>
    <property type="molecule type" value="Genomic_DNA"/>
</dbReference>
<evidence type="ECO:0000313" key="2">
    <source>
        <dbReference type="Proteomes" id="UP000704712"/>
    </source>
</evidence>
<comment type="caution">
    <text evidence="1">The sequence shown here is derived from an EMBL/GenBank/DDBJ whole genome shotgun (WGS) entry which is preliminary data.</text>
</comment>